<proteinExistence type="predicted"/>
<accession>A7RV87</accession>
<name>A7RV87_NEMVE</name>
<feature type="compositionally biased region" description="Low complexity" evidence="3">
    <location>
        <begin position="462"/>
        <end position="479"/>
    </location>
</feature>
<dbReference type="PROSITE" id="PS50097">
    <property type="entry name" value="BTB"/>
    <property type="match status" value="1"/>
</dbReference>
<feature type="region of interest" description="Disordered" evidence="3">
    <location>
        <begin position="461"/>
        <end position="489"/>
    </location>
</feature>
<dbReference type="PANTHER" id="PTHR24412:SF497">
    <property type="entry name" value="KELCH-LIKE PROTEIN 18"/>
    <property type="match status" value="1"/>
</dbReference>
<evidence type="ECO:0000259" key="4">
    <source>
        <dbReference type="PROSITE" id="PS50097"/>
    </source>
</evidence>
<dbReference type="EMBL" id="DS469543">
    <property type="protein sequence ID" value="EDO44600.1"/>
    <property type="molecule type" value="Genomic_DNA"/>
</dbReference>
<keyword evidence="1" id="KW-0880">Kelch repeat</keyword>
<dbReference type="eggNOG" id="KOG4441">
    <property type="taxonomic scope" value="Eukaryota"/>
</dbReference>
<dbReference type="STRING" id="45351.A7RV87"/>
<feature type="domain" description="BTB" evidence="4">
    <location>
        <begin position="8"/>
        <end position="77"/>
    </location>
</feature>
<protein>
    <recommendedName>
        <fullName evidence="4">BTB domain-containing protein</fullName>
    </recommendedName>
</protein>
<dbReference type="HOGENOM" id="CLU_004253_14_1_1"/>
<dbReference type="AlphaFoldDB" id="A7RV87"/>
<dbReference type="SMART" id="SM00225">
    <property type="entry name" value="BTB"/>
    <property type="match status" value="1"/>
</dbReference>
<organism evidence="5 6">
    <name type="scientific">Nematostella vectensis</name>
    <name type="common">Starlet sea anemone</name>
    <dbReference type="NCBI Taxonomy" id="45351"/>
    <lineage>
        <taxon>Eukaryota</taxon>
        <taxon>Metazoa</taxon>
        <taxon>Cnidaria</taxon>
        <taxon>Anthozoa</taxon>
        <taxon>Hexacorallia</taxon>
        <taxon>Actiniaria</taxon>
        <taxon>Edwardsiidae</taxon>
        <taxon>Nematostella</taxon>
    </lineage>
</organism>
<evidence type="ECO:0000313" key="6">
    <source>
        <dbReference type="Proteomes" id="UP000001593"/>
    </source>
</evidence>
<dbReference type="GO" id="GO:0043161">
    <property type="term" value="P:proteasome-mediated ubiquitin-dependent protein catabolic process"/>
    <property type="evidence" value="ECO:0000318"/>
    <property type="project" value="GO_Central"/>
</dbReference>
<dbReference type="InterPro" id="IPR011333">
    <property type="entry name" value="SKP1/BTB/POZ_sf"/>
</dbReference>
<dbReference type="InParanoid" id="A7RV87"/>
<evidence type="ECO:0000313" key="5">
    <source>
        <dbReference type="EMBL" id="EDO44600.1"/>
    </source>
</evidence>
<dbReference type="Gene3D" id="2.120.10.80">
    <property type="entry name" value="Kelch-type beta propeller"/>
    <property type="match status" value="1"/>
</dbReference>
<keyword evidence="6" id="KW-1185">Reference proteome</keyword>
<dbReference type="SMART" id="SM00612">
    <property type="entry name" value="Kelch"/>
    <property type="match status" value="2"/>
</dbReference>
<keyword evidence="2" id="KW-0677">Repeat</keyword>
<sequence>MRVSGEGCDVTLKVTDQSFPGHKLVLAANSTYFRAMFGLREGFVESSKNDVVLHDLDPKGVNAVISYFYNSKIEINADNFEAVFAVANMWDVKFVLTACENYLRVHLSASNCLGFQILVHQSSAFSENFRTLLDDFVNKNFMVICQHEEMLIIPVEHLEKILKGDELCVKSEEIVCQAVLRWLRHDVTGRKQNAARLLLAVRLGLLSDSFITLVLFQNDVIQCSDECKNLLRQVLHHSESLPAYLWQARHLSALYLFAVCTKNFIYIIGERVMRYSIATKEWQDLNVEMPLRNYIIHCGLVAHGETIYAIGGLCNAIKLSSDVTQQSLTWEGLPQTVVDHYRPGVCLLGDNVFVVGGCDRAHSDAHTVVEQLDISDPHAGWAGVVSLTTPRWGLGAVVLNKKIFAVGGFDTDNRAPIGTVEVYSPRNDTWTQIKPLNRARRRFGIAEVDGTIFVAGGFSEDSSTNSTSLKTTNSEKSSTGTQSKSVIAA</sequence>
<gene>
    <name evidence="5" type="ORF">NEMVEDRAFT_v1g94690</name>
</gene>
<feature type="compositionally biased region" description="Polar residues" evidence="3">
    <location>
        <begin position="480"/>
        <end position="489"/>
    </location>
</feature>
<dbReference type="Proteomes" id="UP000001593">
    <property type="component" value="Unassembled WGS sequence"/>
</dbReference>
<dbReference type="InterPro" id="IPR015915">
    <property type="entry name" value="Kelch-typ_b-propeller"/>
</dbReference>
<dbReference type="PANTHER" id="PTHR24412">
    <property type="entry name" value="KELCH PROTEIN"/>
    <property type="match status" value="1"/>
</dbReference>
<dbReference type="PhylomeDB" id="A7RV87"/>
<dbReference type="OMA" id="MESWTTV"/>
<dbReference type="Pfam" id="PF00651">
    <property type="entry name" value="BTB"/>
    <property type="match status" value="1"/>
</dbReference>
<dbReference type="GO" id="GO:0031463">
    <property type="term" value="C:Cul3-RING ubiquitin ligase complex"/>
    <property type="evidence" value="ECO:0000318"/>
    <property type="project" value="GO_Central"/>
</dbReference>
<dbReference type="SUPFAM" id="SSF54695">
    <property type="entry name" value="POZ domain"/>
    <property type="match status" value="1"/>
</dbReference>
<dbReference type="InterPro" id="IPR006652">
    <property type="entry name" value="Kelch_1"/>
</dbReference>
<dbReference type="SUPFAM" id="SSF117281">
    <property type="entry name" value="Kelch motif"/>
    <property type="match status" value="1"/>
</dbReference>
<dbReference type="InterPro" id="IPR000210">
    <property type="entry name" value="BTB/POZ_dom"/>
</dbReference>
<dbReference type="Gene3D" id="1.25.40.420">
    <property type="match status" value="1"/>
</dbReference>
<evidence type="ECO:0000256" key="2">
    <source>
        <dbReference type="ARBA" id="ARBA00022737"/>
    </source>
</evidence>
<dbReference type="Pfam" id="PF07707">
    <property type="entry name" value="BACK"/>
    <property type="match status" value="1"/>
</dbReference>
<evidence type="ECO:0000256" key="1">
    <source>
        <dbReference type="ARBA" id="ARBA00022441"/>
    </source>
</evidence>
<reference evidence="5 6" key="1">
    <citation type="journal article" date="2007" name="Science">
        <title>Sea anemone genome reveals ancestral eumetazoan gene repertoire and genomic organization.</title>
        <authorList>
            <person name="Putnam N.H."/>
            <person name="Srivastava M."/>
            <person name="Hellsten U."/>
            <person name="Dirks B."/>
            <person name="Chapman J."/>
            <person name="Salamov A."/>
            <person name="Terry A."/>
            <person name="Shapiro H."/>
            <person name="Lindquist E."/>
            <person name="Kapitonov V.V."/>
            <person name="Jurka J."/>
            <person name="Genikhovich G."/>
            <person name="Grigoriev I.V."/>
            <person name="Lucas S.M."/>
            <person name="Steele R.E."/>
            <person name="Finnerty J.R."/>
            <person name="Technau U."/>
            <person name="Martindale M.Q."/>
            <person name="Rokhsar D.S."/>
        </authorList>
    </citation>
    <scope>NUCLEOTIDE SEQUENCE [LARGE SCALE GENOMIC DNA]</scope>
    <source>
        <strain evidence="6">CH2 X CH6</strain>
    </source>
</reference>
<dbReference type="Pfam" id="PF01344">
    <property type="entry name" value="Kelch_1"/>
    <property type="match status" value="1"/>
</dbReference>
<evidence type="ECO:0000256" key="3">
    <source>
        <dbReference type="SAM" id="MobiDB-lite"/>
    </source>
</evidence>
<dbReference type="Gene3D" id="3.30.710.10">
    <property type="entry name" value="Potassium Channel Kv1.1, Chain A"/>
    <property type="match status" value="1"/>
</dbReference>
<dbReference type="SMART" id="SM00875">
    <property type="entry name" value="BACK"/>
    <property type="match status" value="1"/>
</dbReference>
<dbReference type="InterPro" id="IPR011705">
    <property type="entry name" value="BACK"/>
</dbReference>
<dbReference type="GO" id="GO:1990756">
    <property type="term" value="F:ubiquitin-like ligase-substrate adaptor activity"/>
    <property type="evidence" value="ECO:0000318"/>
    <property type="project" value="GO_Central"/>
</dbReference>
<dbReference type="GO" id="GO:0005737">
    <property type="term" value="C:cytoplasm"/>
    <property type="evidence" value="ECO:0000318"/>
    <property type="project" value="GO_Central"/>
</dbReference>